<sequence length="318" mass="33788">MDLRAFERHEGKLVYKPAPGPPDTFTQQRTLALSDALKSALLAMGKILSFIRDVRALQAQGYVSRVPLQLNEALEQACERYQAICDCIEHEALVAKAVIQRDTERGTSSLHAVEARLDPQVTPATSAVEAAQPERQVIEIKDDDDDDVVQIAKPTQGRSTTRLTQQERQAQHQQELLSTFGHTLKSDVRQGTPNMTLGEKGQPILPLGGSAVFGDASNDFALPNPNGAQAGTAAAAAAAAAADYDALLAMLPSIPLDNTLTAPAPPLNSKAHLPTLTADANAPGQSSTSFVPQLTASDLAELENYSVPPELAAMLASL</sequence>
<dbReference type="HOGENOM" id="CLU_874603_0_0_1"/>
<comment type="caution">
    <text evidence="2">The sequence shown here is derived from an EMBL/GenBank/DDBJ whole genome shotgun (WGS) entry which is preliminary data.</text>
</comment>
<evidence type="ECO:0000313" key="3">
    <source>
        <dbReference type="Proteomes" id="UP000009131"/>
    </source>
</evidence>
<evidence type="ECO:0000256" key="1">
    <source>
        <dbReference type="SAM" id="MobiDB-lite"/>
    </source>
</evidence>
<reference evidence="2 3" key="1">
    <citation type="journal article" date="2011" name="J. Gen. Appl. Microbiol.">
        <title>Draft genome sequencing of the enigmatic basidiomycete Mixia osmundae.</title>
        <authorList>
            <person name="Nishida H."/>
            <person name="Nagatsuka Y."/>
            <person name="Sugiyama J."/>
        </authorList>
    </citation>
    <scope>NUCLEOTIDE SEQUENCE [LARGE SCALE GENOMIC DNA]</scope>
    <source>
        <strain evidence="3">CBS 9802 / IAM 14324 / JCM 22182 / KY 12970</strain>
    </source>
</reference>
<dbReference type="Proteomes" id="UP000009131">
    <property type="component" value="Unassembled WGS sequence"/>
</dbReference>
<organism evidence="2 3">
    <name type="scientific">Mixia osmundae (strain CBS 9802 / IAM 14324 / JCM 22182 / KY 12970)</name>
    <dbReference type="NCBI Taxonomy" id="764103"/>
    <lineage>
        <taxon>Eukaryota</taxon>
        <taxon>Fungi</taxon>
        <taxon>Dikarya</taxon>
        <taxon>Basidiomycota</taxon>
        <taxon>Pucciniomycotina</taxon>
        <taxon>Mixiomycetes</taxon>
        <taxon>Mixiales</taxon>
        <taxon>Mixiaceae</taxon>
        <taxon>Mixia</taxon>
    </lineage>
</organism>
<gene>
    <name evidence="2" type="primary">Mo02969</name>
    <name evidence="2" type="ORF">E5Q_02969</name>
</gene>
<keyword evidence="3" id="KW-1185">Reference proteome</keyword>
<accession>G7E0E3</accession>
<proteinExistence type="predicted"/>
<dbReference type="RefSeq" id="XP_014566900.1">
    <property type="nucleotide sequence ID" value="XM_014711414.1"/>
</dbReference>
<evidence type="ECO:0000313" key="2">
    <source>
        <dbReference type="EMBL" id="GAA96303.1"/>
    </source>
</evidence>
<dbReference type="EMBL" id="BABT02000078">
    <property type="protein sequence ID" value="GAA96303.1"/>
    <property type="molecule type" value="Genomic_DNA"/>
</dbReference>
<feature type="region of interest" description="Disordered" evidence="1">
    <location>
        <begin position="153"/>
        <end position="174"/>
    </location>
</feature>
<name>G7E0E3_MIXOS</name>
<protein>
    <submittedName>
        <fullName evidence="2">Uncharacterized protein</fullName>
    </submittedName>
</protein>
<reference evidence="2 3" key="2">
    <citation type="journal article" date="2012" name="Open Biol.">
        <title>Characteristics of nucleosomes and linker DNA regions on the genome of the basidiomycete Mixia osmundae revealed by mono- and dinucleosome mapping.</title>
        <authorList>
            <person name="Nishida H."/>
            <person name="Kondo S."/>
            <person name="Matsumoto T."/>
            <person name="Suzuki Y."/>
            <person name="Yoshikawa H."/>
            <person name="Taylor T.D."/>
            <person name="Sugiyama J."/>
        </authorList>
    </citation>
    <scope>NUCLEOTIDE SEQUENCE [LARGE SCALE GENOMIC DNA]</scope>
    <source>
        <strain evidence="3">CBS 9802 / IAM 14324 / JCM 22182 / KY 12970</strain>
    </source>
</reference>
<dbReference type="AlphaFoldDB" id="G7E0E3"/>
<dbReference type="InParanoid" id="G7E0E3"/>